<dbReference type="AlphaFoldDB" id="A0A2T0W6T5"/>
<proteinExistence type="inferred from homology"/>
<dbReference type="InterPro" id="IPR013324">
    <property type="entry name" value="RNA_pol_sigma_r3/r4-like"/>
</dbReference>
<dbReference type="PANTHER" id="PTHR43133">
    <property type="entry name" value="RNA POLYMERASE ECF-TYPE SIGMA FACTO"/>
    <property type="match status" value="1"/>
</dbReference>
<accession>A0A2T0W6T5</accession>
<comment type="caution">
    <text evidence="7">The sequence shown here is derived from an EMBL/GenBank/DDBJ whole genome shotgun (WGS) entry which is preliminary data.</text>
</comment>
<keyword evidence="8" id="KW-1185">Reference proteome</keyword>
<comment type="similarity">
    <text evidence="1">Belongs to the sigma-70 factor family. ECF subfamily.</text>
</comment>
<evidence type="ECO:0000259" key="6">
    <source>
        <dbReference type="Pfam" id="PF04542"/>
    </source>
</evidence>
<protein>
    <submittedName>
        <fullName evidence="7">RNA polymerase sigma factor (Sigma-70 family)</fullName>
    </submittedName>
</protein>
<evidence type="ECO:0000256" key="5">
    <source>
        <dbReference type="ARBA" id="ARBA00023163"/>
    </source>
</evidence>
<evidence type="ECO:0000313" key="8">
    <source>
        <dbReference type="Proteomes" id="UP000238205"/>
    </source>
</evidence>
<dbReference type="GO" id="GO:0003677">
    <property type="term" value="F:DNA binding"/>
    <property type="evidence" value="ECO:0007669"/>
    <property type="project" value="UniProtKB-KW"/>
</dbReference>
<dbReference type="Pfam" id="PF04542">
    <property type="entry name" value="Sigma70_r2"/>
    <property type="match status" value="1"/>
</dbReference>
<dbReference type="InterPro" id="IPR014284">
    <property type="entry name" value="RNA_pol_sigma-70_dom"/>
</dbReference>
<keyword evidence="5" id="KW-0804">Transcription</keyword>
<dbReference type="SUPFAM" id="SSF88946">
    <property type="entry name" value="Sigma2 domain of RNA polymerase sigma factors"/>
    <property type="match status" value="1"/>
</dbReference>
<keyword evidence="3" id="KW-0731">Sigma factor</keyword>
<dbReference type="InterPro" id="IPR036388">
    <property type="entry name" value="WH-like_DNA-bd_sf"/>
</dbReference>
<reference evidence="7 8" key="1">
    <citation type="submission" date="2018-03" db="EMBL/GenBank/DDBJ databases">
        <title>Genomic Encyclopedia of Archaeal and Bacterial Type Strains, Phase II (KMG-II): from individual species to whole genera.</title>
        <authorList>
            <person name="Goeker M."/>
        </authorList>
    </citation>
    <scope>NUCLEOTIDE SEQUENCE [LARGE SCALE GENOMIC DNA]</scope>
    <source>
        <strain evidence="7 8">DSM 13175</strain>
    </source>
</reference>
<dbReference type="Proteomes" id="UP000238205">
    <property type="component" value="Unassembled WGS sequence"/>
</dbReference>
<name>A0A2T0W6T5_9LACT</name>
<dbReference type="GO" id="GO:0016987">
    <property type="term" value="F:sigma factor activity"/>
    <property type="evidence" value="ECO:0007669"/>
    <property type="project" value="UniProtKB-KW"/>
</dbReference>
<dbReference type="GO" id="GO:0006352">
    <property type="term" value="P:DNA-templated transcription initiation"/>
    <property type="evidence" value="ECO:0007669"/>
    <property type="project" value="InterPro"/>
</dbReference>
<dbReference type="Gene3D" id="1.10.10.10">
    <property type="entry name" value="Winged helix-like DNA-binding domain superfamily/Winged helix DNA-binding domain"/>
    <property type="match status" value="1"/>
</dbReference>
<evidence type="ECO:0000256" key="4">
    <source>
        <dbReference type="ARBA" id="ARBA00023125"/>
    </source>
</evidence>
<dbReference type="InterPro" id="IPR013325">
    <property type="entry name" value="RNA_pol_sigma_r2"/>
</dbReference>
<evidence type="ECO:0000256" key="3">
    <source>
        <dbReference type="ARBA" id="ARBA00023082"/>
    </source>
</evidence>
<feature type="domain" description="RNA polymerase sigma-70 region 2" evidence="6">
    <location>
        <begin position="42"/>
        <end position="107"/>
    </location>
</feature>
<dbReference type="OrthoDB" id="1767844at2"/>
<dbReference type="NCBIfam" id="TIGR02937">
    <property type="entry name" value="sigma70-ECF"/>
    <property type="match status" value="1"/>
</dbReference>
<keyword evidence="2" id="KW-0805">Transcription regulation</keyword>
<evidence type="ECO:0000313" key="7">
    <source>
        <dbReference type="EMBL" id="PRY82363.1"/>
    </source>
</evidence>
<dbReference type="SUPFAM" id="SSF88659">
    <property type="entry name" value="Sigma3 and sigma4 domains of RNA polymerase sigma factors"/>
    <property type="match status" value="1"/>
</dbReference>
<sequence length="208" mass="24473">MQIRTQDNTQTESKSYKDISDPINDALIFQIQSGDDAAFSVLLERCQPIIRRTTFRRYIKGYDREDLYQEACVVLVEASQKYDFSKGMSFNQYACLCIDNHFHRLIRWNNAMKRQSIRDALSLEGVMEDNGYQLAGHSNVVQPEDRPIIEETAEEYFTCLSSFEKEVCLYCYMGYSYDDIAEKLNCSRNKVLNAKHRCTEKYRKFFLF</sequence>
<dbReference type="InterPro" id="IPR007627">
    <property type="entry name" value="RNA_pol_sigma70_r2"/>
</dbReference>
<organism evidence="7 8">
    <name type="scientific">Alkalibacterium olivapovliticus</name>
    <dbReference type="NCBI Taxonomy" id="99907"/>
    <lineage>
        <taxon>Bacteria</taxon>
        <taxon>Bacillati</taxon>
        <taxon>Bacillota</taxon>
        <taxon>Bacilli</taxon>
        <taxon>Lactobacillales</taxon>
        <taxon>Carnobacteriaceae</taxon>
        <taxon>Alkalibacterium</taxon>
    </lineage>
</organism>
<keyword evidence="4" id="KW-0238">DNA-binding</keyword>
<dbReference type="Gene3D" id="1.10.1740.10">
    <property type="match status" value="1"/>
</dbReference>
<dbReference type="RefSeq" id="WP_106193422.1">
    <property type="nucleotide sequence ID" value="NZ_PVTO01000012.1"/>
</dbReference>
<gene>
    <name evidence="7" type="ORF">CLV38_11217</name>
</gene>
<evidence type="ECO:0000256" key="1">
    <source>
        <dbReference type="ARBA" id="ARBA00010641"/>
    </source>
</evidence>
<evidence type="ECO:0000256" key="2">
    <source>
        <dbReference type="ARBA" id="ARBA00023015"/>
    </source>
</evidence>
<dbReference type="PANTHER" id="PTHR43133:SF8">
    <property type="entry name" value="RNA POLYMERASE SIGMA FACTOR HI_1459-RELATED"/>
    <property type="match status" value="1"/>
</dbReference>
<dbReference type="InterPro" id="IPR039425">
    <property type="entry name" value="RNA_pol_sigma-70-like"/>
</dbReference>
<dbReference type="EMBL" id="PVTO01000012">
    <property type="protein sequence ID" value="PRY82363.1"/>
    <property type="molecule type" value="Genomic_DNA"/>
</dbReference>